<comment type="caution">
    <text evidence="3">The sequence shown here is derived from an EMBL/GenBank/DDBJ whole genome shotgun (WGS) entry which is preliminary data.</text>
</comment>
<keyword evidence="4" id="KW-1185">Reference proteome</keyword>
<feature type="domain" description="DUF7704" evidence="2">
    <location>
        <begin position="3"/>
        <end position="145"/>
    </location>
</feature>
<dbReference type="OrthoDB" id="2937326at2759"/>
<dbReference type="Proteomes" id="UP001149165">
    <property type="component" value="Unassembled WGS sequence"/>
</dbReference>
<evidence type="ECO:0000256" key="1">
    <source>
        <dbReference type="SAM" id="Phobius"/>
    </source>
</evidence>
<dbReference type="PANTHER" id="PTHR37019">
    <property type="entry name" value="CHROMOSOME 1, WHOLE GENOME SHOTGUN SEQUENCE"/>
    <property type="match status" value="1"/>
</dbReference>
<feature type="transmembrane region" description="Helical" evidence="1">
    <location>
        <begin position="120"/>
        <end position="140"/>
    </location>
</feature>
<dbReference type="EMBL" id="JAPQKH010000001">
    <property type="protein sequence ID" value="KAJ5116226.1"/>
    <property type="molecule type" value="Genomic_DNA"/>
</dbReference>
<keyword evidence="1" id="KW-0812">Transmembrane</keyword>
<dbReference type="AlphaFoldDB" id="A0A9W9GCR6"/>
<name>A0A9W9GCR6_9EURO</name>
<organism evidence="3 4">
    <name type="scientific">Penicillium angulare</name>
    <dbReference type="NCBI Taxonomy" id="116970"/>
    <lineage>
        <taxon>Eukaryota</taxon>
        <taxon>Fungi</taxon>
        <taxon>Dikarya</taxon>
        <taxon>Ascomycota</taxon>
        <taxon>Pezizomycotina</taxon>
        <taxon>Eurotiomycetes</taxon>
        <taxon>Eurotiomycetidae</taxon>
        <taxon>Eurotiales</taxon>
        <taxon>Aspergillaceae</taxon>
        <taxon>Penicillium</taxon>
    </lineage>
</organism>
<protein>
    <recommendedName>
        <fullName evidence="2">DUF7704 domain-containing protein</fullName>
    </recommendedName>
</protein>
<feature type="transmembrane region" description="Helical" evidence="1">
    <location>
        <begin position="87"/>
        <end position="108"/>
    </location>
</feature>
<reference evidence="3" key="1">
    <citation type="submission" date="2022-11" db="EMBL/GenBank/DDBJ databases">
        <authorList>
            <person name="Petersen C."/>
        </authorList>
    </citation>
    <scope>NUCLEOTIDE SEQUENCE</scope>
    <source>
        <strain evidence="3">IBT 30069</strain>
    </source>
</reference>
<dbReference type="Pfam" id="PF24803">
    <property type="entry name" value="DUF7704"/>
    <property type="match status" value="1"/>
</dbReference>
<evidence type="ECO:0000313" key="3">
    <source>
        <dbReference type="EMBL" id="KAJ5116226.1"/>
    </source>
</evidence>
<sequence length="156" mass="16808">MPTILPSWPNILFGILEPISLVMGSLSPIVDLDGFINGQTPHVSAPTTQHPSSVALAYQLGNLYHLLFLVGVAVLHTTTEPKVIRNYLIGLAIADVGHVYATYIAMGWESFVDVGGWNALTWGNIGATGFLFANRILYFLGLFGKAQAPKVAAKKE</sequence>
<reference evidence="3" key="2">
    <citation type="journal article" date="2023" name="IMA Fungus">
        <title>Comparative genomic study of the Penicillium genus elucidates a diverse pangenome and 15 lateral gene transfer events.</title>
        <authorList>
            <person name="Petersen C."/>
            <person name="Sorensen T."/>
            <person name="Nielsen M.R."/>
            <person name="Sondergaard T.E."/>
            <person name="Sorensen J.L."/>
            <person name="Fitzpatrick D.A."/>
            <person name="Frisvad J.C."/>
            <person name="Nielsen K.L."/>
        </authorList>
    </citation>
    <scope>NUCLEOTIDE SEQUENCE</scope>
    <source>
        <strain evidence="3">IBT 30069</strain>
    </source>
</reference>
<dbReference type="PANTHER" id="PTHR37019:SF2">
    <property type="entry name" value="EXPERA DOMAIN-CONTAINING PROTEIN"/>
    <property type="match status" value="1"/>
</dbReference>
<evidence type="ECO:0000259" key="2">
    <source>
        <dbReference type="Pfam" id="PF24803"/>
    </source>
</evidence>
<dbReference type="InterPro" id="IPR056121">
    <property type="entry name" value="DUF7704"/>
</dbReference>
<proteinExistence type="predicted"/>
<keyword evidence="1" id="KW-0472">Membrane</keyword>
<gene>
    <name evidence="3" type="ORF">N7456_000574</name>
</gene>
<evidence type="ECO:0000313" key="4">
    <source>
        <dbReference type="Proteomes" id="UP001149165"/>
    </source>
</evidence>
<accession>A0A9W9GCR6</accession>
<keyword evidence="1" id="KW-1133">Transmembrane helix</keyword>
<feature type="transmembrane region" description="Helical" evidence="1">
    <location>
        <begin position="56"/>
        <end position="75"/>
    </location>
</feature>